<evidence type="ECO:0000256" key="1">
    <source>
        <dbReference type="ARBA" id="ARBA00006336"/>
    </source>
</evidence>
<feature type="domain" description="Isochorismatase-like" evidence="3">
    <location>
        <begin position="10"/>
        <end position="160"/>
    </location>
</feature>
<keyword evidence="2 4" id="KW-0378">Hydrolase</keyword>
<organism evidence="4 5">
    <name type="scientific">Rhizoclosmatium globosum</name>
    <dbReference type="NCBI Taxonomy" id="329046"/>
    <lineage>
        <taxon>Eukaryota</taxon>
        <taxon>Fungi</taxon>
        <taxon>Fungi incertae sedis</taxon>
        <taxon>Chytridiomycota</taxon>
        <taxon>Chytridiomycota incertae sedis</taxon>
        <taxon>Chytridiomycetes</taxon>
        <taxon>Chytridiales</taxon>
        <taxon>Chytriomycetaceae</taxon>
        <taxon>Rhizoclosmatium</taxon>
    </lineage>
</organism>
<dbReference type="InterPro" id="IPR050272">
    <property type="entry name" value="Isochorismatase-like_hydrls"/>
</dbReference>
<dbReference type="Proteomes" id="UP000193642">
    <property type="component" value="Unassembled WGS sequence"/>
</dbReference>
<comment type="similarity">
    <text evidence="1">Belongs to the isochorismatase family.</text>
</comment>
<keyword evidence="5" id="KW-1185">Reference proteome</keyword>
<name>A0A1Y2AVB9_9FUNG</name>
<comment type="caution">
    <text evidence="4">The sequence shown here is derived from an EMBL/GenBank/DDBJ whole genome shotgun (WGS) entry which is preliminary data.</text>
</comment>
<dbReference type="Gene3D" id="3.40.50.850">
    <property type="entry name" value="Isochorismatase-like"/>
    <property type="match status" value="1"/>
</dbReference>
<dbReference type="OrthoDB" id="245563at2759"/>
<gene>
    <name evidence="4" type="ORF">BCR33DRAFT_705398</name>
</gene>
<accession>A0A1Y2AVB9</accession>
<evidence type="ECO:0000313" key="4">
    <source>
        <dbReference type="EMBL" id="ORY25865.1"/>
    </source>
</evidence>
<reference evidence="4 5" key="1">
    <citation type="submission" date="2016-07" db="EMBL/GenBank/DDBJ databases">
        <title>Pervasive Adenine N6-methylation of Active Genes in Fungi.</title>
        <authorList>
            <consortium name="DOE Joint Genome Institute"/>
            <person name="Mondo S.J."/>
            <person name="Dannebaum R.O."/>
            <person name="Kuo R.C."/>
            <person name="Labutti K."/>
            <person name="Haridas S."/>
            <person name="Kuo A."/>
            <person name="Salamov A."/>
            <person name="Ahrendt S.R."/>
            <person name="Lipzen A."/>
            <person name="Sullivan W."/>
            <person name="Andreopoulos W.B."/>
            <person name="Clum A."/>
            <person name="Lindquist E."/>
            <person name="Daum C."/>
            <person name="Ramamoorthy G.K."/>
            <person name="Gryganskyi A."/>
            <person name="Culley D."/>
            <person name="Magnuson J.K."/>
            <person name="James T.Y."/>
            <person name="O'Malley M.A."/>
            <person name="Stajich J.E."/>
            <person name="Spatafora J.W."/>
            <person name="Visel A."/>
            <person name="Grigoriev I.V."/>
        </authorList>
    </citation>
    <scope>NUCLEOTIDE SEQUENCE [LARGE SCALE GENOMIC DNA]</scope>
    <source>
        <strain evidence="4 5">JEL800</strain>
    </source>
</reference>
<sequence>MAPVPVASSTALLVLNNQLGFRDNSVFGPDRSTPNYGANIAALLSAFRETSSKLSEGSRPLVIHVQYRPVWTDHPLHESKLGPFGQNAEELVYSIDEVRRPKHKDAPALPDEIIMSTHGHNPFINSPLESILNKRGIKTLLVCGMQTDVSVSSVVRTAQNLALTGKFGGRGNMADAKRGEDGLAVEMARIILIQDATRSFGKGGLDAETVQRVHVESLKEFAEVWNTSDVLAAFQ</sequence>
<evidence type="ECO:0000259" key="3">
    <source>
        <dbReference type="Pfam" id="PF00857"/>
    </source>
</evidence>
<dbReference type="PANTHER" id="PTHR43540:SF1">
    <property type="entry name" value="ISOCHORISMATASE HYDROLASE"/>
    <property type="match status" value="1"/>
</dbReference>
<dbReference type="EMBL" id="MCGO01000123">
    <property type="protein sequence ID" value="ORY25865.1"/>
    <property type="molecule type" value="Genomic_DNA"/>
</dbReference>
<evidence type="ECO:0000313" key="5">
    <source>
        <dbReference type="Proteomes" id="UP000193642"/>
    </source>
</evidence>
<dbReference type="InterPro" id="IPR000868">
    <property type="entry name" value="Isochorismatase-like_dom"/>
</dbReference>
<dbReference type="InterPro" id="IPR036380">
    <property type="entry name" value="Isochorismatase-like_sf"/>
</dbReference>
<proteinExistence type="inferred from homology"/>
<dbReference type="GO" id="GO:0016787">
    <property type="term" value="F:hydrolase activity"/>
    <property type="evidence" value="ECO:0007669"/>
    <property type="project" value="UniProtKB-KW"/>
</dbReference>
<protein>
    <submittedName>
        <fullName evidence="4">Isochorismatase hydrolase</fullName>
    </submittedName>
</protein>
<evidence type="ECO:0000256" key="2">
    <source>
        <dbReference type="ARBA" id="ARBA00022801"/>
    </source>
</evidence>
<dbReference type="PANTHER" id="PTHR43540">
    <property type="entry name" value="PEROXYUREIDOACRYLATE/UREIDOACRYLATE AMIDOHYDROLASE-RELATED"/>
    <property type="match status" value="1"/>
</dbReference>
<dbReference type="SUPFAM" id="SSF52499">
    <property type="entry name" value="Isochorismatase-like hydrolases"/>
    <property type="match status" value="1"/>
</dbReference>
<dbReference type="AlphaFoldDB" id="A0A1Y2AVB9"/>
<dbReference type="Pfam" id="PF00857">
    <property type="entry name" value="Isochorismatase"/>
    <property type="match status" value="1"/>
</dbReference>